<dbReference type="Pfam" id="PF01057">
    <property type="entry name" value="Parvo_NS1"/>
    <property type="match status" value="1"/>
</dbReference>
<name>A0A564Z930_HYMDI</name>
<dbReference type="Proteomes" id="UP000321570">
    <property type="component" value="Unassembled WGS sequence"/>
</dbReference>
<feature type="domain" description="Parvovirus non-structural protein 1 helicase" evidence="1">
    <location>
        <begin position="2"/>
        <end position="92"/>
    </location>
</feature>
<protein>
    <recommendedName>
        <fullName evidence="1">Parvovirus non-structural protein 1 helicase domain-containing protein</fullName>
    </recommendedName>
</protein>
<keyword evidence="3" id="KW-1185">Reference proteome</keyword>
<organism evidence="2 3">
    <name type="scientific">Hymenolepis diminuta</name>
    <name type="common">Rat tapeworm</name>
    <dbReference type="NCBI Taxonomy" id="6216"/>
    <lineage>
        <taxon>Eukaryota</taxon>
        <taxon>Metazoa</taxon>
        <taxon>Spiralia</taxon>
        <taxon>Lophotrochozoa</taxon>
        <taxon>Platyhelminthes</taxon>
        <taxon>Cestoda</taxon>
        <taxon>Eucestoda</taxon>
        <taxon>Cyclophyllidea</taxon>
        <taxon>Hymenolepididae</taxon>
        <taxon>Hymenolepis</taxon>
    </lineage>
</organism>
<reference evidence="2 3" key="1">
    <citation type="submission" date="2019-07" db="EMBL/GenBank/DDBJ databases">
        <authorList>
            <person name="Jastrzebski P J."/>
            <person name="Paukszto L."/>
            <person name="Jastrzebski P J."/>
        </authorList>
    </citation>
    <scope>NUCLEOTIDE SEQUENCE [LARGE SCALE GENOMIC DNA]</scope>
    <source>
        <strain evidence="2 3">WMS-il1</strain>
    </source>
</reference>
<sequence length="94" mass="10972">MLNMNKANIIHLLDYILKIMDMKTYKVNYLCSYGQTNTGKSLLAQFITSHLRFGAICRRTDQTAFHFDNLLNRTVALMGEPRITMTIKNYCKIY</sequence>
<gene>
    <name evidence="2" type="ORF">WMSIL1_LOCUS13260</name>
</gene>
<evidence type="ECO:0000313" key="2">
    <source>
        <dbReference type="EMBL" id="VUZ55378.1"/>
    </source>
</evidence>
<dbReference type="InterPro" id="IPR027417">
    <property type="entry name" value="P-loop_NTPase"/>
</dbReference>
<dbReference type="AlphaFoldDB" id="A0A564Z930"/>
<accession>A0A564Z930</accession>
<evidence type="ECO:0000313" key="3">
    <source>
        <dbReference type="Proteomes" id="UP000321570"/>
    </source>
</evidence>
<dbReference type="Gene3D" id="3.40.50.300">
    <property type="entry name" value="P-loop containing nucleotide triphosphate hydrolases"/>
    <property type="match status" value="1"/>
</dbReference>
<dbReference type="EMBL" id="CABIJS010000692">
    <property type="protein sequence ID" value="VUZ55378.1"/>
    <property type="molecule type" value="Genomic_DNA"/>
</dbReference>
<evidence type="ECO:0000259" key="1">
    <source>
        <dbReference type="Pfam" id="PF01057"/>
    </source>
</evidence>
<dbReference type="GO" id="GO:0019079">
    <property type="term" value="P:viral genome replication"/>
    <property type="evidence" value="ECO:0007669"/>
    <property type="project" value="InterPro"/>
</dbReference>
<dbReference type="SUPFAM" id="SSF52540">
    <property type="entry name" value="P-loop containing nucleoside triphosphate hydrolases"/>
    <property type="match status" value="1"/>
</dbReference>
<dbReference type="InterPro" id="IPR001257">
    <property type="entry name" value="Parvovirus_NS1_helicase"/>
</dbReference>
<proteinExistence type="predicted"/>